<accession>A0A1L6JD01</accession>
<evidence type="ECO:0000313" key="3">
    <source>
        <dbReference type="EMBL" id="APR53707.1"/>
    </source>
</evidence>
<dbReference type="Gene3D" id="3.40.50.150">
    <property type="entry name" value="Vaccinia Virus protein VP39"/>
    <property type="match status" value="1"/>
</dbReference>
<dbReference type="PANTHER" id="PTHR43861">
    <property type="entry name" value="TRANS-ACONITATE 2-METHYLTRANSFERASE-RELATED"/>
    <property type="match status" value="1"/>
</dbReference>
<dbReference type="PANTHER" id="PTHR43861:SF5">
    <property type="entry name" value="BLL5978 PROTEIN"/>
    <property type="match status" value="1"/>
</dbReference>
<dbReference type="KEGG" id="skr:BRX40_15885"/>
<dbReference type="Pfam" id="PF08421">
    <property type="entry name" value="Methyltransf_13"/>
    <property type="match status" value="1"/>
</dbReference>
<organism evidence="3 5">
    <name type="scientific">Sphingomonas koreensis</name>
    <dbReference type="NCBI Taxonomy" id="93064"/>
    <lineage>
        <taxon>Bacteria</taxon>
        <taxon>Pseudomonadati</taxon>
        <taxon>Pseudomonadota</taxon>
        <taxon>Alphaproteobacteria</taxon>
        <taxon>Sphingomonadales</taxon>
        <taxon>Sphingomonadaceae</taxon>
        <taxon>Sphingomonas</taxon>
    </lineage>
</organism>
<feature type="domain" description="C-methyltransferase" evidence="2">
    <location>
        <begin position="243"/>
        <end position="400"/>
    </location>
</feature>
<dbReference type="EMBL" id="QQWO01000003">
    <property type="protein sequence ID" value="RSV06283.1"/>
    <property type="molecule type" value="Genomic_DNA"/>
</dbReference>
<feature type="domain" description="Methyltransferase putative zinc binding" evidence="1">
    <location>
        <begin position="7"/>
        <end position="65"/>
    </location>
</feature>
<evidence type="ECO:0000259" key="1">
    <source>
        <dbReference type="Pfam" id="PF08421"/>
    </source>
</evidence>
<protein>
    <submittedName>
        <fullName evidence="3 4">SAM-dependent methyltransferase</fullName>
    </submittedName>
</protein>
<dbReference type="STRING" id="93064.BRX40_15885"/>
<dbReference type="Gene3D" id="3.40.50.720">
    <property type="entry name" value="NAD(P)-binding Rossmann-like Domain"/>
    <property type="match status" value="1"/>
</dbReference>
<sequence length="406" mass="44811">MERLQHCRACLAPAPYLFLPMGQHPPANMFVRPEEYDADQPTFSLNTEVCLNCGLIEIADQIPADFFRHYLYVPSGAATMHTHFDTLAGVLGDIAGNGLIVDIGCNDGLLLAACNTRGARTLGIDPAANLAEAAAARGVDVHVAYFDPATADAVRDANGRAQVIVTTNTFNHIGDLHRFMEGITRLLAEDGTFVVEVPWAKELLDRNEFDTVYQEHVSEFSLLSMQKLGAFFELEVVDVHRLPIHGGSMRVFFRKTGTAEPTPEVRAMLDEELAGGMLDPETYERFAERVEAVRVRLLAMLDELKTQGKKIAGYGAPAKGNTLLNYFGIGPDRLDFLVDRNPLKQGLYSPGMKISVRSVDAIADEKPDVLMVLAWNFFDEIREQQSDFVARGGRFLVPLPEPMLVS</sequence>
<dbReference type="Gene3D" id="6.20.50.110">
    <property type="entry name" value="Methyltransferase, zinc-binding domain"/>
    <property type="match status" value="1"/>
</dbReference>
<dbReference type="GO" id="GO:0008168">
    <property type="term" value="F:methyltransferase activity"/>
    <property type="evidence" value="ECO:0007669"/>
    <property type="project" value="UniProtKB-KW"/>
</dbReference>
<keyword evidence="3" id="KW-0489">Methyltransferase</keyword>
<dbReference type="Pfam" id="PF08484">
    <property type="entry name" value="Methyltransf_14"/>
    <property type="match status" value="1"/>
</dbReference>
<dbReference type="Pfam" id="PF13489">
    <property type="entry name" value="Methyltransf_23"/>
    <property type="match status" value="1"/>
</dbReference>
<dbReference type="InterPro" id="IPR013630">
    <property type="entry name" value="Methyltransf_Zn-bd_dom_put"/>
</dbReference>
<reference evidence="4 6" key="3">
    <citation type="submission" date="2018-07" db="EMBL/GenBank/DDBJ databases">
        <title>Genomic and Epidemiologic Investigation of an Indolent Hospital Outbreak.</title>
        <authorList>
            <person name="Johnson R.C."/>
            <person name="Deming C."/>
            <person name="Conlan S."/>
            <person name="Zellmer C.J."/>
            <person name="Michelin A.V."/>
            <person name="Lee-Lin S."/>
            <person name="Thomas P.J."/>
            <person name="Park M."/>
            <person name="Weingarten R.A."/>
            <person name="Less J."/>
            <person name="Dekker J.P."/>
            <person name="Frank K.M."/>
            <person name="Musser K.A."/>
            <person name="Mcquiston J.R."/>
            <person name="Henderson D.K."/>
            <person name="Lau A.F."/>
            <person name="Palmore T.N."/>
            <person name="Segre J.A."/>
        </authorList>
    </citation>
    <scope>NUCLEOTIDE SEQUENCE [LARGE SCALE GENOMIC DNA]</scope>
    <source>
        <strain evidence="4 6">SK-NIH.Env10_0317</strain>
    </source>
</reference>
<evidence type="ECO:0000313" key="4">
    <source>
        <dbReference type="EMBL" id="RSV06283.1"/>
    </source>
</evidence>
<evidence type="ECO:0000313" key="6">
    <source>
        <dbReference type="Proteomes" id="UP000286681"/>
    </source>
</evidence>
<dbReference type="EMBL" id="CP018820">
    <property type="protein sequence ID" value="APR53707.1"/>
    <property type="molecule type" value="Genomic_DNA"/>
</dbReference>
<keyword evidence="3" id="KW-0808">Transferase</keyword>
<reference evidence="5" key="2">
    <citation type="submission" date="2016-12" db="EMBL/GenBank/DDBJ databases">
        <title>Whole genome sequencing of Sphingomonas sp. ABOJV.</title>
        <authorList>
            <person name="Conlan S."/>
            <person name="Thomas P.J."/>
            <person name="Mullikin J."/>
            <person name="Palmore T.N."/>
            <person name="Frank K.M."/>
            <person name="Segre J.A."/>
        </authorList>
    </citation>
    <scope>NUCLEOTIDE SEQUENCE [LARGE SCALE GENOMIC DNA]</scope>
    <source>
        <strain evidence="5">ABOJV</strain>
    </source>
</reference>
<dbReference type="Gene3D" id="6.10.250.3100">
    <property type="match status" value="1"/>
</dbReference>
<evidence type="ECO:0000259" key="2">
    <source>
        <dbReference type="Pfam" id="PF08484"/>
    </source>
</evidence>
<evidence type="ECO:0000313" key="5">
    <source>
        <dbReference type="Proteomes" id="UP000185161"/>
    </source>
</evidence>
<dbReference type="InterPro" id="IPR038576">
    <property type="entry name" value="Methyltransf_Zn-bd_dom_put_sf"/>
</dbReference>
<gene>
    <name evidence="3" type="ORF">BRX40_15885</name>
    <name evidence="4" type="ORF">CA257_05110</name>
</gene>
<dbReference type="GO" id="GO:0032259">
    <property type="term" value="P:methylation"/>
    <property type="evidence" value="ECO:0007669"/>
    <property type="project" value="UniProtKB-KW"/>
</dbReference>
<dbReference type="Proteomes" id="UP000185161">
    <property type="component" value="Chromosome"/>
</dbReference>
<dbReference type="OrthoDB" id="9815644at2"/>
<name>A0A1L6JD01_9SPHN</name>
<dbReference type="Proteomes" id="UP000286681">
    <property type="component" value="Unassembled WGS sequence"/>
</dbReference>
<dbReference type="AlphaFoldDB" id="A0A1L6JD01"/>
<proteinExistence type="predicted"/>
<dbReference type="InterPro" id="IPR029063">
    <property type="entry name" value="SAM-dependent_MTases_sf"/>
</dbReference>
<reference evidence="3" key="1">
    <citation type="submission" date="2016-12" db="EMBL/GenBank/DDBJ databases">
        <title>Whole genome sequencing of Sphingomonas koreensis.</title>
        <authorList>
            <person name="Conlan S."/>
            <person name="Thomas P.J."/>
            <person name="Mullikin J."/>
            <person name="Palmore T.N."/>
            <person name="Frank K.M."/>
            <person name="Segre J.A."/>
        </authorList>
    </citation>
    <scope>NUCLEOTIDE SEQUENCE</scope>
    <source>
        <strain evidence="3">ABOJV</strain>
    </source>
</reference>
<dbReference type="RefSeq" id="WP_075152264.1">
    <property type="nucleotide sequence ID" value="NZ_CP018820.1"/>
</dbReference>
<dbReference type="GeneID" id="44134043"/>
<dbReference type="InterPro" id="IPR013691">
    <property type="entry name" value="MeTrfase_14"/>
</dbReference>
<dbReference type="SUPFAM" id="SSF53335">
    <property type="entry name" value="S-adenosyl-L-methionine-dependent methyltransferases"/>
    <property type="match status" value="1"/>
</dbReference>
<keyword evidence="5" id="KW-1185">Reference proteome</keyword>